<dbReference type="AlphaFoldDB" id="A0A4R6RFV4"/>
<evidence type="ECO:0000259" key="2">
    <source>
        <dbReference type="PROSITE" id="PS50405"/>
    </source>
</evidence>
<gene>
    <name evidence="3" type="ORF">EDD54_1830</name>
</gene>
<dbReference type="InterPro" id="IPR036249">
    <property type="entry name" value="Thioredoxin-like_sf"/>
</dbReference>
<feature type="domain" description="GST N-terminal" evidence="1">
    <location>
        <begin position="1"/>
        <end position="84"/>
    </location>
</feature>
<dbReference type="InterPro" id="IPR004045">
    <property type="entry name" value="Glutathione_S-Trfase_N"/>
</dbReference>
<dbReference type="CDD" id="cd03057">
    <property type="entry name" value="GST_N_Beta"/>
    <property type="match status" value="1"/>
</dbReference>
<keyword evidence="4" id="KW-1185">Reference proteome</keyword>
<dbReference type="RefSeq" id="WP_126540870.1">
    <property type="nucleotide sequence ID" value="NZ_BSPM01000004.1"/>
</dbReference>
<dbReference type="InterPro" id="IPR010987">
    <property type="entry name" value="Glutathione-S-Trfase_C-like"/>
</dbReference>
<protein>
    <submittedName>
        <fullName evidence="3">GST-like protein</fullName>
    </submittedName>
</protein>
<reference evidence="3 4" key="1">
    <citation type="submission" date="2019-03" db="EMBL/GenBank/DDBJ databases">
        <title>Genomic Encyclopedia of Type Strains, Phase IV (KMG-IV): sequencing the most valuable type-strain genomes for metagenomic binning, comparative biology and taxonomic classification.</title>
        <authorList>
            <person name="Goeker M."/>
        </authorList>
    </citation>
    <scope>NUCLEOTIDE SEQUENCE [LARGE SCALE GENOMIC DNA]</scope>
    <source>
        <strain evidence="3 4">DSM 102969</strain>
    </source>
</reference>
<dbReference type="Gene3D" id="3.40.30.10">
    <property type="entry name" value="Glutaredoxin"/>
    <property type="match status" value="1"/>
</dbReference>
<feature type="domain" description="GST C-terminal" evidence="2">
    <location>
        <begin position="90"/>
        <end position="214"/>
    </location>
</feature>
<dbReference type="Gene3D" id="1.20.1050.10">
    <property type="match status" value="1"/>
</dbReference>
<comment type="caution">
    <text evidence="3">The sequence shown here is derived from an EMBL/GenBank/DDBJ whole genome shotgun (WGS) entry which is preliminary data.</text>
</comment>
<name>A0A4R6RFV4_9HYPH</name>
<dbReference type="InterPro" id="IPR036282">
    <property type="entry name" value="Glutathione-S-Trfase_C_sf"/>
</dbReference>
<sequence length="214" mass="22761">MDGRYEVIGSQGCGSAIVEMALVRAGLPHDVTELPYLADGPGRDRLLALNPLGQVPTLVLPDGRVLTESAAMLLHVADVAPDAGLTPAADAPERAAFLDVLIRIVAAIYPTFTYGDRPEIWTGPGEAAATLKARTDERRLAVFRELDGRLAGASRFAFGERAGAVDLYLAAMVFWRPGRATFRRETPRLSAIAEAVASEPELGAVLKRNGLAEG</sequence>
<dbReference type="SUPFAM" id="SSF52833">
    <property type="entry name" value="Thioredoxin-like"/>
    <property type="match status" value="1"/>
</dbReference>
<dbReference type="PROSITE" id="PS50404">
    <property type="entry name" value="GST_NTER"/>
    <property type="match status" value="1"/>
</dbReference>
<evidence type="ECO:0000313" key="3">
    <source>
        <dbReference type="EMBL" id="TDP84985.1"/>
    </source>
</evidence>
<dbReference type="PANTHER" id="PTHR44051:SF8">
    <property type="entry name" value="GLUTATHIONE S-TRANSFERASE GSTA"/>
    <property type="match status" value="1"/>
</dbReference>
<dbReference type="EMBL" id="SNXY01000007">
    <property type="protein sequence ID" value="TDP84985.1"/>
    <property type="molecule type" value="Genomic_DNA"/>
</dbReference>
<proteinExistence type="predicted"/>
<evidence type="ECO:0000313" key="4">
    <source>
        <dbReference type="Proteomes" id="UP000294547"/>
    </source>
</evidence>
<organism evidence="3 4">
    <name type="scientific">Oharaeibacter diazotrophicus</name>
    <dbReference type="NCBI Taxonomy" id="1920512"/>
    <lineage>
        <taxon>Bacteria</taxon>
        <taxon>Pseudomonadati</taxon>
        <taxon>Pseudomonadota</taxon>
        <taxon>Alphaproteobacteria</taxon>
        <taxon>Hyphomicrobiales</taxon>
        <taxon>Pleomorphomonadaceae</taxon>
        <taxon>Oharaeibacter</taxon>
    </lineage>
</organism>
<dbReference type="PROSITE" id="PS50405">
    <property type="entry name" value="GST_CTER"/>
    <property type="match status" value="1"/>
</dbReference>
<dbReference type="SUPFAM" id="SSF47616">
    <property type="entry name" value="GST C-terminal domain-like"/>
    <property type="match status" value="1"/>
</dbReference>
<accession>A0A4R6RFV4</accession>
<dbReference type="PANTHER" id="PTHR44051">
    <property type="entry name" value="GLUTATHIONE S-TRANSFERASE-RELATED"/>
    <property type="match status" value="1"/>
</dbReference>
<evidence type="ECO:0000259" key="1">
    <source>
        <dbReference type="PROSITE" id="PS50404"/>
    </source>
</evidence>
<dbReference type="Proteomes" id="UP000294547">
    <property type="component" value="Unassembled WGS sequence"/>
</dbReference>
<dbReference type="OrthoDB" id="7583243at2"/>
<dbReference type="Pfam" id="PF13409">
    <property type="entry name" value="GST_N_2"/>
    <property type="match status" value="1"/>
</dbReference>